<comment type="caution">
    <text evidence="1">The sequence shown here is derived from an EMBL/GenBank/DDBJ whole genome shotgun (WGS) entry which is preliminary data.</text>
</comment>
<gene>
    <name evidence="1" type="ORF">BXP70_14585</name>
</gene>
<protein>
    <submittedName>
        <fullName evidence="1">Uncharacterized protein</fullName>
    </submittedName>
</protein>
<dbReference type="OrthoDB" id="885522at2"/>
<name>A0A243WCD5_9BACT</name>
<dbReference type="AlphaFoldDB" id="A0A243WCD5"/>
<reference evidence="1 2" key="1">
    <citation type="submission" date="2017-01" db="EMBL/GenBank/DDBJ databases">
        <title>A new Hymenobacter.</title>
        <authorList>
            <person name="Liang Y."/>
            <person name="Feng F."/>
        </authorList>
    </citation>
    <scope>NUCLEOTIDE SEQUENCE [LARGE SCALE GENOMIC DNA]</scope>
    <source>
        <strain evidence="1">MIMBbqt21</strain>
    </source>
</reference>
<sequence>MDNNRASVTEAANRVARTLLIGTSVESFGVSHQIPFIEFRNSQGEDIYLSIQANMLFHPRPQEHLSVEEQMLLGMNSVNLKKVIDAFCLESSDLEVHFEDGSWFQVSGTSDDGYEPW</sequence>
<accession>A0A243WCD5</accession>
<dbReference type="Proteomes" id="UP000194873">
    <property type="component" value="Unassembled WGS sequence"/>
</dbReference>
<evidence type="ECO:0000313" key="2">
    <source>
        <dbReference type="Proteomes" id="UP000194873"/>
    </source>
</evidence>
<evidence type="ECO:0000313" key="1">
    <source>
        <dbReference type="EMBL" id="OUJ73065.1"/>
    </source>
</evidence>
<dbReference type="EMBL" id="MTSE01000007">
    <property type="protein sequence ID" value="OUJ73065.1"/>
    <property type="molecule type" value="Genomic_DNA"/>
</dbReference>
<keyword evidence="2" id="KW-1185">Reference proteome</keyword>
<organism evidence="1 2">
    <name type="scientific">Hymenobacter crusticola</name>
    <dbReference type="NCBI Taxonomy" id="1770526"/>
    <lineage>
        <taxon>Bacteria</taxon>
        <taxon>Pseudomonadati</taxon>
        <taxon>Bacteroidota</taxon>
        <taxon>Cytophagia</taxon>
        <taxon>Cytophagales</taxon>
        <taxon>Hymenobacteraceae</taxon>
        <taxon>Hymenobacter</taxon>
    </lineage>
</organism>
<proteinExistence type="predicted"/>
<dbReference type="RefSeq" id="WP_086594826.1">
    <property type="nucleotide sequence ID" value="NZ_MTSE01000007.1"/>
</dbReference>